<evidence type="ECO:0008006" key="4">
    <source>
        <dbReference type="Google" id="ProtNLM"/>
    </source>
</evidence>
<protein>
    <recommendedName>
        <fullName evidence="4">Gingipain propeptide domain-containing protein</fullName>
    </recommendedName>
</protein>
<keyword evidence="1" id="KW-0732">Signal</keyword>
<feature type="signal peptide" evidence="1">
    <location>
        <begin position="1"/>
        <end position="19"/>
    </location>
</feature>
<feature type="chain" id="PRO_5043956647" description="Gingipain propeptide domain-containing protein" evidence="1">
    <location>
        <begin position="20"/>
        <end position="135"/>
    </location>
</feature>
<comment type="caution">
    <text evidence="2">The sequence shown here is derived from an EMBL/GenBank/DDBJ whole genome shotgun (WGS) entry which is preliminary data.</text>
</comment>
<keyword evidence="3" id="KW-1185">Reference proteome</keyword>
<reference evidence="2 3" key="1">
    <citation type="journal article" date="2024" name="J Genomics">
        <title>Draft genome sequencing and assembly of Favolaschia claudopus CIRM-BRFM 2984 isolated from oak limbs.</title>
        <authorList>
            <person name="Navarro D."/>
            <person name="Drula E."/>
            <person name="Chaduli D."/>
            <person name="Cazenave R."/>
            <person name="Ahrendt S."/>
            <person name="Wang J."/>
            <person name="Lipzen A."/>
            <person name="Daum C."/>
            <person name="Barry K."/>
            <person name="Grigoriev I.V."/>
            <person name="Favel A."/>
            <person name="Rosso M.N."/>
            <person name="Martin F."/>
        </authorList>
    </citation>
    <scope>NUCLEOTIDE SEQUENCE [LARGE SCALE GENOMIC DNA]</scope>
    <source>
        <strain evidence="2 3">CIRM-BRFM 2984</strain>
    </source>
</reference>
<evidence type="ECO:0000313" key="3">
    <source>
        <dbReference type="Proteomes" id="UP001362999"/>
    </source>
</evidence>
<name>A0AAV9YZI7_9AGAR</name>
<accession>A0AAV9YZI7</accession>
<dbReference type="EMBL" id="JAWWNJ010000269">
    <property type="protein sequence ID" value="KAK6966497.1"/>
    <property type="molecule type" value="Genomic_DNA"/>
</dbReference>
<proteinExistence type="predicted"/>
<gene>
    <name evidence="2" type="ORF">R3P38DRAFT_3381134</name>
</gene>
<sequence>MKVSLSAAILFSAMTMVLGAEILSPTPGQVLKANESFNLTYASHRFAKERSVKISVATSGPASIGDFPAGAGALDVAPTGFDNDTGAAVYFIMVEPIPLYQNQMVGDRQVYVIETFDSYGGSPAIELMSVPVTFV</sequence>
<dbReference type="Proteomes" id="UP001362999">
    <property type="component" value="Unassembled WGS sequence"/>
</dbReference>
<evidence type="ECO:0000256" key="1">
    <source>
        <dbReference type="SAM" id="SignalP"/>
    </source>
</evidence>
<dbReference type="AlphaFoldDB" id="A0AAV9YZI7"/>
<organism evidence="2 3">
    <name type="scientific">Favolaschia claudopus</name>
    <dbReference type="NCBI Taxonomy" id="2862362"/>
    <lineage>
        <taxon>Eukaryota</taxon>
        <taxon>Fungi</taxon>
        <taxon>Dikarya</taxon>
        <taxon>Basidiomycota</taxon>
        <taxon>Agaricomycotina</taxon>
        <taxon>Agaricomycetes</taxon>
        <taxon>Agaricomycetidae</taxon>
        <taxon>Agaricales</taxon>
        <taxon>Marasmiineae</taxon>
        <taxon>Mycenaceae</taxon>
        <taxon>Favolaschia</taxon>
    </lineage>
</organism>
<evidence type="ECO:0000313" key="2">
    <source>
        <dbReference type="EMBL" id="KAK6966497.1"/>
    </source>
</evidence>